<dbReference type="OrthoDB" id="5372233at2"/>
<dbReference type="RefSeq" id="WP_145194531.1">
    <property type="nucleotide sequence ID" value="NZ_CP036434.1"/>
</dbReference>
<proteinExistence type="predicted"/>
<evidence type="ECO:0000313" key="2">
    <source>
        <dbReference type="Proteomes" id="UP000320390"/>
    </source>
</evidence>
<protein>
    <recommendedName>
        <fullName evidence="3">SCP domain-containing protein</fullName>
    </recommendedName>
</protein>
<dbReference type="Proteomes" id="UP000320390">
    <property type="component" value="Chromosome"/>
</dbReference>
<organism evidence="1 2">
    <name type="scientific">Saltatorellus ferox</name>
    <dbReference type="NCBI Taxonomy" id="2528018"/>
    <lineage>
        <taxon>Bacteria</taxon>
        <taxon>Pseudomonadati</taxon>
        <taxon>Planctomycetota</taxon>
        <taxon>Planctomycetia</taxon>
        <taxon>Planctomycetia incertae sedis</taxon>
        <taxon>Saltatorellus</taxon>
    </lineage>
</organism>
<evidence type="ECO:0008006" key="3">
    <source>
        <dbReference type="Google" id="ProtNLM"/>
    </source>
</evidence>
<sequence>MQYRWTVAVISLAMAQSPLGLSDAALLASESHGSIAQELCSPQARKPLLAVLPEIAKLGEAELVTQLGDILRRLGATEKELTSWQKKAERQLERAEAPGKPRDRMSAAKRLRGAAEKLARELGADEPNTLLASILLEIDATSQPAHEALGHESFKGQLLSPKAILAAKGEDAAEVAARTAELLEIEVTHTSPSKLSLVRSIYGDSSHSVEAHGVVLHGGIDANRLERALRQGLRGLAFTRWIMTGEVEVPTIMPKRQLVFVDNDPDYDLMLAEALGRKEINEVTYGDQTKARLGGFPTRSGPYVIRWEPESMIASDVVWFNAPRILPRTIQPTLFAGHTNWVALRFFGTGKPAVLYGDAEQRSKESTAKAAVRTETMWRAAQSGIFGARSWIRSQLLRGERVSYSRAVVDQEGKLGGEPLLIATLAAEFLHITGEFKAVAEHQPEKGATIVQATEAALKAEIPAFDERWNGWLIGENEPAGLLQRLEQSAPDGEAEFALDPELQEAVDHLQTVRSQAFAEINAFVETLEIVPQLCEQAALHAAYLGLNEDQKTAWPDAHDEYPDREGFSSGGAWAGGHSVIAFCGDGVEAVDEWMGTFYHRLPLLEPGLCGAGMAIDRDVVVLDTGSLVNQYGSDAWIAWPPAGAKDIPLGFVPEIPNPVPGEDLEKLGFPITVQAYFGQAKEDRTLHLELFEGSDEEPVEAYFITPKKPLFNRLSPKDAYCLIPKTHLSARTEYRVEARCPETKEERVWRFHTGTSTR</sequence>
<dbReference type="EMBL" id="CP036434">
    <property type="protein sequence ID" value="QDV05107.1"/>
    <property type="molecule type" value="Genomic_DNA"/>
</dbReference>
<reference evidence="1 2" key="1">
    <citation type="submission" date="2019-02" db="EMBL/GenBank/DDBJ databases">
        <title>Deep-cultivation of Planctomycetes and their phenomic and genomic characterization uncovers novel biology.</title>
        <authorList>
            <person name="Wiegand S."/>
            <person name="Jogler M."/>
            <person name="Boedeker C."/>
            <person name="Pinto D."/>
            <person name="Vollmers J."/>
            <person name="Rivas-Marin E."/>
            <person name="Kohn T."/>
            <person name="Peeters S.H."/>
            <person name="Heuer A."/>
            <person name="Rast P."/>
            <person name="Oberbeckmann S."/>
            <person name="Bunk B."/>
            <person name="Jeske O."/>
            <person name="Meyerdierks A."/>
            <person name="Storesund J.E."/>
            <person name="Kallscheuer N."/>
            <person name="Luecker S."/>
            <person name="Lage O.M."/>
            <person name="Pohl T."/>
            <person name="Merkel B.J."/>
            <person name="Hornburger P."/>
            <person name="Mueller R.-W."/>
            <person name="Bruemmer F."/>
            <person name="Labrenz M."/>
            <person name="Spormann A.M."/>
            <person name="Op den Camp H."/>
            <person name="Overmann J."/>
            <person name="Amann R."/>
            <person name="Jetten M.S.M."/>
            <person name="Mascher T."/>
            <person name="Medema M.H."/>
            <person name="Devos D.P."/>
            <person name="Kaster A.-K."/>
            <person name="Ovreas L."/>
            <person name="Rohde M."/>
            <person name="Galperin M.Y."/>
            <person name="Jogler C."/>
        </authorList>
    </citation>
    <scope>NUCLEOTIDE SEQUENCE [LARGE SCALE GENOMIC DNA]</scope>
    <source>
        <strain evidence="1 2">Poly30</strain>
    </source>
</reference>
<accession>A0A518ELY6</accession>
<dbReference type="AlphaFoldDB" id="A0A518ELY6"/>
<evidence type="ECO:0000313" key="1">
    <source>
        <dbReference type="EMBL" id="QDV05107.1"/>
    </source>
</evidence>
<gene>
    <name evidence="1" type="ORF">Poly30_06020</name>
</gene>
<name>A0A518ELY6_9BACT</name>
<keyword evidence="2" id="KW-1185">Reference proteome</keyword>